<dbReference type="InterPro" id="IPR032015">
    <property type="entry name" value="SCAB-Ig"/>
</dbReference>
<evidence type="ECO:0000313" key="4">
    <source>
        <dbReference type="Proteomes" id="UP000222542"/>
    </source>
</evidence>
<dbReference type="PANTHER" id="PTHR31172">
    <property type="entry name" value="STOMATAL CLOSURE-RELATED ACTIN-BINDING PROTEIN 1"/>
    <property type="match status" value="1"/>
</dbReference>
<evidence type="ECO:0000259" key="1">
    <source>
        <dbReference type="Pfam" id="PF16709"/>
    </source>
</evidence>
<gene>
    <name evidence="3" type="ORF">T459_27973</name>
</gene>
<feature type="domain" description="Stomatal closure-related actin-binding protein Ig" evidence="1">
    <location>
        <begin position="59"/>
        <end position="106"/>
    </location>
</feature>
<dbReference type="InterPro" id="IPR032009">
    <property type="entry name" value="SCAB_CC"/>
</dbReference>
<dbReference type="PANTHER" id="PTHR31172:SF3">
    <property type="entry name" value="STOMATAL CLOSURE-RELATED ACTIN-BINDING PROTEIN 1"/>
    <property type="match status" value="1"/>
</dbReference>
<evidence type="ECO:0000259" key="2">
    <source>
        <dbReference type="Pfam" id="PF16712"/>
    </source>
</evidence>
<reference evidence="3 4" key="1">
    <citation type="journal article" date="2014" name="Nat. Genet.">
        <title>Genome sequence of the hot pepper provides insights into the evolution of pungency in Capsicum species.</title>
        <authorList>
            <person name="Kim S."/>
            <person name="Park M."/>
            <person name="Yeom S.I."/>
            <person name="Kim Y.M."/>
            <person name="Lee J.M."/>
            <person name="Lee H.A."/>
            <person name="Seo E."/>
            <person name="Choi J."/>
            <person name="Cheong K."/>
            <person name="Kim K.T."/>
            <person name="Jung K."/>
            <person name="Lee G.W."/>
            <person name="Oh S.K."/>
            <person name="Bae C."/>
            <person name="Kim S.B."/>
            <person name="Lee H.Y."/>
            <person name="Kim S.Y."/>
            <person name="Kim M.S."/>
            <person name="Kang B.C."/>
            <person name="Jo Y.D."/>
            <person name="Yang H.B."/>
            <person name="Jeong H.J."/>
            <person name="Kang W.H."/>
            <person name="Kwon J.K."/>
            <person name="Shin C."/>
            <person name="Lim J.Y."/>
            <person name="Park J.H."/>
            <person name="Huh J.H."/>
            <person name="Kim J.S."/>
            <person name="Kim B.D."/>
            <person name="Cohen O."/>
            <person name="Paran I."/>
            <person name="Suh M.C."/>
            <person name="Lee S.B."/>
            <person name="Kim Y.K."/>
            <person name="Shin Y."/>
            <person name="Noh S.J."/>
            <person name="Park J."/>
            <person name="Seo Y.S."/>
            <person name="Kwon S.Y."/>
            <person name="Kim H.A."/>
            <person name="Park J.M."/>
            <person name="Kim H.J."/>
            <person name="Choi S.B."/>
            <person name="Bosland P.W."/>
            <person name="Reeves G."/>
            <person name="Jo S.H."/>
            <person name="Lee B.W."/>
            <person name="Cho H.T."/>
            <person name="Choi H.S."/>
            <person name="Lee M.S."/>
            <person name="Yu Y."/>
            <person name="Do Choi Y."/>
            <person name="Park B.S."/>
            <person name="van Deynze A."/>
            <person name="Ashrafi H."/>
            <person name="Hill T."/>
            <person name="Kim W.T."/>
            <person name="Pai H.S."/>
            <person name="Ahn H.K."/>
            <person name="Yeam I."/>
            <person name="Giovannoni J.J."/>
            <person name="Rose J.K."/>
            <person name="Sorensen I."/>
            <person name="Lee S.J."/>
            <person name="Kim R.W."/>
            <person name="Choi I.Y."/>
            <person name="Choi B.S."/>
            <person name="Lim J.S."/>
            <person name="Lee Y.H."/>
            <person name="Choi D."/>
        </authorList>
    </citation>
    <scope>NUCLEOTIDE SEQUENCE [LARGE SCALE GENOMIC DNA]</scope>
    <source>
        <strain evidence="4">cv. CM334</strain>
    </source>
</reference>
<dbReference type="Gene3D" id="2.60.40.2700">
    <property type="match status" value="1"/>
</dbReference>
<feature type="domain" description="Stomatal closure-related actin-binding protein coiled-coil" evidence="2">
    <location>
        <begin position="16"/>
        <end position="46"/>
    </location>
</feature>
<dbReference type="Gramene" id="PHT68486">
    <property type="protein sequence ID" value="PHT68486"/>
    <property type="gene ID" value="T459_27973"/>
</dbReference>
<keyword evidence="4" id="KW-1185">Reference proteome</keyword>
<dbReference type="GO" id="GO:0007015">
    <property type="term" value="P:actin filament organization"/>
    <property type="evidence" value="ECO:0007669"/>
    <property type="project" value="InterPro"/>
</dbReference>
<dbReference type="GO" id="GO:0010119">
    <property type="term" value="P:regulation of stomatal movement"/>
    <property type="evidence" value="ECO:0007669"/>
    <property type="project" value="InterPro"/>
</dbReference>
<dbReference type="EMBL" id="AYRZ02000011">
    <property type="protein sequence ID" value="PHT68486.1"/>
    <property type="molecule type" value="Genomic_DNA"/>
</dbReference>
<accession>A0A2G2YFG5</accession>
<evidence type="ECO:0000313" key="3">
    <source>
        <dbReference type="EMBL" id="PHT68486.1"/>
    </source>
</evidence>
<organism evidence="3 4">
    <name type="scientific">Capsicum annuum</name>
    <name type="common">Capsicum pepper</name>
    <dbReference type="NCBI Taxonomy" id="4072"/>
    <lineage>
        <taxon>Eukaryota</taxon>
        <taxon>Viridiplantae</taxon>
        <taxon>Streptophyta</taxon>
        <taxon>Embryophyta</taxon>
        <taxon>Tracheophyta</taxon>
        <taxon>Spermatophyta</taxon>
        <taxon>Magnoliopsida</taxon>
        <taxon>eudicotyledons</taxon>
        <taxon>Gunneridae</taxon>
        <taxon>Pentapetalae</taxon>
        <taxon>asterids</taxon>
        <taxon>lamiids</taxon>
        <taxon>Solanales</taxon>
        <taxon>Solanaceae</taxon>
        <taxon>Solanoideae</taxon>
        <taxon>Capsiceae</taxon>
        <taxon>Capsicum</taxon>
    </lineage>
</organism>
<protein>
    <submittedName>
        <fullName evidence="3">Uncharacterized protein</fullName>
    </submittedName>
</protein>
<dbReference type="GO" id="GO:0003779">
    <property type="term" value="F:actin binding"/>
    <property type="evidence" value="ECO:0007669"/>
    <property type="project" value="InterPro"/>
</dbReference>
<dbReference type="Proteomes" id="UP000222542">
    <property type="component" value="Unassembled WGS sequence"/>
</dbReference>
<dbReference type="InterPro" id="IPR039640">
    <property type="entry name" value="SCAB"/>
</dbReference>
<sequence length="119" mass="13595">MGYFIVRLTHGSPSNTRVMDMEHELQALRVQLAEKCKYSIQLQKELARKIGEETVSQLYELDGMEALGSFLQIQPCSLSASELSECSIQWYRLACEGGKQEPISDCRSTWLQVYEIENT</sequence>
<dbReference type="Pfam" id="PF16709">
    <property type="entry name" value="SCAB-Ig"/>
    <property type="match status" value="1"/>
</dbReference>
<reference evidence="3 4" key="2">
    <citation type="journal article" date="2017" name="Genome Biol.">
        <title>New reference genome sequences of hot pepper reveal the massive evolution of plant disease-resistance genes by retroduplication.</title>
        <authorList>
            <person name="Kim S."/>
            <person name="Park J."/>
            <person name="Yeom S.I."/>
            <person name="Kim Y.M."/>
            <person name="Seo E."/>
            <person name="Kim K.T."/>
            <person name="Kim M.S."/>
            <person name="Lee J.M."/>
            <person name="Cheong K."/>
            <person name="Shin H.S."/>
            <person name="Kim S.B."/>
            <person name="Han K."/>
            <person name="Lee J."/>
            <person name="Park M."/>
            <person name="Lee H.A."/>
            <person name="Lee H.Y."/>
            <person name="Lee Y."/>
            <person name="Oh S."/>
            <person name="Lee J.H."/>
            <person name="Choi E."/>
            <person name="Choi E."/>
            <person name="Lee S.E."/>
            <person name="Jeon J."/>
            <person name="Kim H."/>
            <person name="Choi G."/>
            <person name="Song H."/>
            <person name="Lee J."/>
            <person name="Lee S.C."/>
            <person name="Kwon J.K."/>
            <person name="Lee H.Y."/>
            <person name="Koo N."/>
            <person name="Hong Y."/>
            <person name="Kim R.W."/>
            <person name="Kang W.H."/>
            <person name="Huh J.H."/>
            <person name="Kang B.C."/>
            <person name="Yang T.J."/>
            <person name="Lee Y.H."/>
            <person name="Bennetzen J.L."/>
            <person name="Choi D."/>
        </authorList>
    </citation>
    <scope>NUCLEOTIDE SEQUENCE [LARGE SCALE GENOMIC DNA]</scope>
    <source>
        <strain evidence="4">cv. CM334</strain>
    </source>
</reference>
<comment type="caution">
    <text evidence="3">The sequence shown here is derived from an EMBL/GenBank/DDBJ whole genome shotgun (WGS) entry which is preliminary data.</text>
</comment>
<dbReference type="AlphaFoldDB" id="A0A2G2YFG5"/>
<proteinExistence type="predicted"/>
<dbReference type="STRING" id="4072.A0A2G2YFG5"/>
<dbReference type="Pfam" id="PF16712">
    <property type="entry name" value="SCAB_CC"/>
    <property type="match status" value="1"/>
</dbReference>
<name>A0A2G2YFG5_CAPAN</name>